<dbReference type="InParanoid" id="A0A0D0E5B9"/>
<proteinExistence type="predicted"/>
<dbReference type="Proteomes" id="UP000054538">
    <property type="component" value="Unassembled WGS sequence"/>
</dbReference>
<dbReference type="EMBL" id="KN824981">
    <property type="protein sequence ID" value="KIK96529.1"/>
    <property type="molecule type" value="Genomic_DNA"/>
</dbReference>
<gene>
    <name evidence="1" type="ORF">PAXRUDRAFT_825847</name>
</gene>
<evidence type="ECO:0000313" key="1">
    <source>
        <dbReference type="EMBL" id="KIK96529.1"/>
    </source>
</evidence>
<dbReference type="HOGENOM" id="CLU_2455390_0_0_1"/>
<accession>A0A0D0E5B9</accession>
<dbReference type="AlphaFoldDB" id="A0A0D0E5B9"/>
<keyword evidence="2" id="KW-1185">Reference proteome</keyword>
<evidence type="ECO:0000313" key="2">
    <source>
        <dbReference type="Proteomes" id="UP000054538"/>
    </source>
</evidence>
<reference evidence="1 2" key="1">
    <citation type="submission" date="2014-04" db="EMBL/GenBank/DDBJ databases">
        <authorList>
            <consortium name="DOE Joint Genome Institute"/>
            <person name="Kuo A."/>
            <person name="Kohler A."/>
            <person name="Jargeat P."/>
            <person name="Nagy L.G."/>
            <person name="Floudas D."/>
            <person name="Copeland A."/>
            <person name="Barry K.W."/>
            <person name="Cichocki N."/>
            <person name="Veneault-Fourrey C."/>
            <person name="LaButti K."/>
            <person name="Lindquist E.A."/>
            <person name="Lipzen A."/>
            <person name="Lundell T."/>
            <person name="Morin E."/>
            <person name="Murat C."/>
            <person name="Sun H."/>
            <person name="Tunlid A."/>
            <person name="Henrissat B."/>
            <person name="Grigoriev I.V."/>
            <person name="Hibbett D.S."/>
            <person name="Martin F."/>
            <person name="Nordberg H.P."/>
            <person name="Cantor M.N."/>
            <person name="Hua S.X."/>
        </authorList>
    </citation>
    <scope>NUCLEOTIDE SEQUENCE [LARGE SCALE GENOMIC DNA]</scope>
    <source>
        <strain evidence="1 2">Ve08.2h10</strain>
    </source>
</reference>
<sequence>MTGGIYREVLNPFIFQVRTSVVQLKRSHVACTDYGLCKEQHSGRPPSLNVMVRLARLYLPGKWDFRASPTIGPVFARGTEPCRVSGAYV</sequence>
<protein>
    <submittedName>
        <fullName evidence="1">Unplaced genomic scaffold scaffold_159, whole genome shotgun sequence</fullName>
    </submittedName>
</protein>
<reference evidence="2" key="2">
    <citation type="submission" date="2015-01" db="EMBL/GenBank/DDBJ databases">
        <title>Evolutionary Origins and Diversification of the Mycorrhizal Mutualists.</title>
        <authorList>
            <consortium name="DOE Joint Genome Institute"/>
            <consortium name="Mycorrhizal Genomics Consortium"/>
            <person name="Kohler A."/>
            <person name="Kuo A."/>
            <person name="Nagy L.G."/>
            <person name="Floudas D."/>
            <person name="Copeland A."/>
            <person name="Barry K.W."/>
            <person name="Cichocki N."/>
            <person name="Veneault-Fourrey C."/>
            <person name="LaButti K."/>
            <person name="Lindquist E.A."/>
            <person name="Lipzen A."/>
            <person name="Lundell T."/>
            <person name="Morin E."/>
            <person name="Murat C."/>
            <person name="Riley R."/>
            <person name="Ohm R."/>
            <person name="Sun H."/>
            <person name="Tunlid A."/>
            <person name="Henrissat B."/>
            <person name="Grigoriev I.V."/>
            <person name="Hibbett D.S."/>
            <person name="Martin F."/>
        </authorList>
    </citation>
    <scope>NUCLEOTIDE SEQUENCE [LARGE SCALE GENOMIC DNA]</scope>
    <source>
        <strain evidence="2">Ve08.2h10</strain>
    </source>
</reference>
<organism evidence="1 2">
    <name type="scientific">Paxillus rubicundulus Ve08.2h10</name>
    <dbReference type="NCBI Taxonomy" id="930991"/>
    <lineage>
        <taxon>Eukaryota</taxon>
        <taxon>Fungi</taxon>
        <taxon>Dikarya</taxon>
        <taxon>Basidiomycota</taxon>
        <taxon>Agaricomycotina</taxon>
        <taxon>Agaricomycetes</taxon>
        <taxon>Agaricomycetidae</taxon>
        <taxon>Boletales</taxon>
        <taxon>Paxilineae</taxon>
        <taxon>Paxillaceae</taxon>
        <taxon>Paxillus</taxon>
    </lineage>
</organism>
<name>A0A0D0E5B9_9AGAM</name>